<feature type="chain" id="PRO_5046270139" description="PDZ domain-containing protein" evidence="2">
    <location>
        <begin position="21"/>
        <end position="183"/>
    </location>
</feature>
<sequence>MNKMILSFTLVVGMCSVLIAQPPQTRPDAGGTPQPGASPSVLPDTSPGASSGAADWPRLRQPGQRRAEGERTIRGEARATIRIDPNVAPTSRNWYFGVYPERAPRGVRLARIVNGSAASRFGMEVGDYILDVGGYVVGEYQGQYYPLSMAMDYGADASGWAELLVWNKRTFREELMWVQFSRR</sequence>
<keyword evidence="4" id="KW-1185">Reference proteome</keyword>
<dbReference type="SUPFAM" id="SSF50156">
    <property type="entry name" value="PDZ domain-like"/>
    <property type="match status" value="1"/>
</dbReference>
<proteinExistence type="predicted"/>
<keyword evidence="2" id="KW-0732">Signal</keyword>
<organism evidence="3 4">
    <name type="scientific">Aporhodopirellula aestuarii</name>
    <dbReference type="NCBI Taxonomy" id="2950107"/>
    <lineage>
        <taxon>Bacteria</taxon>
        <taxon>Pseudomonadati</taxon>
        <taxon>Planctomycetota</taxon>
        <taxon>Planctomycetia</taxon>
        <taxon>Pirellulales</taxon>
        <taxon>Pirellulaceae</taxon>
        <taxon>Aporhodopirellula</taxon>
    </lineage>
</organism>
<evidence type="ECO:0008006" key="5">
    <source>
        <dbReference type="Google" id="ProtNLM"/>
    </source>
</evidence>
<protein>
    <recommendedName>
        <fullName evidence="5">PDZ domain-containing protein</fullName>
    </recommendedName>
</protein>
<dbReference type="RefSeq" id="WP_250932255.1">
    <property type="nucleotide sequence ID" value="NZ_JAMQBK010000083.1"/>
</dbReference>
<evidence type="ECO:0000256" key="1">
    <source>
        <dbReference type="SAM" id="MobiDB-lite"/>
    </source>
</evidence>
<comment type="caution">
    <text evidence="3">The sequence shown here is derived from an EMBL/GenBank/DDBJ whole genome shotgun (WGS) entry which is preliminary data.</text>
</comment>
<gene>
    <name evidence="3" type="ORF">NB063_27450</name>
</gene>
<feature type="region of interest" description="Disordered" evidence="1">
    <location>
        <begin position="23"/>
        <end position="75"/>
    </location>
</feature>
<accession>A0ABT0UBY1</accession>
<feature type="signal peptide" evidence="2">
    <location>
        <begin position="1"/>
        <end position="20"/>
    </location>
</feature>
<reference evidence="3 4" key="1">
    <citation type="journal article" date="2022" name="Syst. Appl. Microbiol.">
        <title>Rhodopirellula aestuarii sp. nov., a novel member of the genus Rhodopirellula isolated from brackish sediments collected in the Tagus River estuary, Portugal.</title>
        <authorList>
            <person name="Vitorino I.R."/>
            <person name="Klimek D."/>
            <person name="Calusinska M."/>
            <person name="Lobo-da-Cunha A."/>
            <person name="Vasconcelos V."/>
            <person name="Lage O.M."/>
        </authorList>
    </citation>
    <scope>NUCLEOTIDE SEQUENCE [LARGE SCALE GENOMIC DNA]</scope>
    <source>
        <strain evidence="3 4">ICT_H3.1</strain>
    </source>
</reference>
<feature type="compositionally biased region" description="Basic and acidic residues" evidence="1">
    <location>
        <begin position="65"/>
        <end position="75"/>
    </location>
</feature>
<name>A0ABT0UBY1_9BACT</name>
<evidence type="ECO:0000256" key="2">
    <source>
        <dbReference type="SAM" id="SignalP"/>
    </source>
</evidence>
<dbReference type="EMBL" id="JAMQBK010000083">
    <property type="protein sequence ID" value="MCM2374371.1"/>
    <property type="molecule type" value="Genomic_DNA"/>
</dbReference>
<dbReference type="Proteomes" id="UP001202961">
    <property type="component" value="Unassembled WGS sequence"/>
</dbReference>
<evidence type="ECO:0000313" key="3">
    <source>
        <dbReference type="EMBL" id="MCM2374371.1"/>
    </source>
</evidence>
<evidence type="ECO:0000313" key="4">
    <source>
        <dbReference type="Proteomes" id="UP001202961"/>
    </source>
</evidence>
<dbReference type="InterPro" id="IPR036034">
    <property type="entry name" value="PDZ_sf"/>
</dbReference>